<dbReference type="CDD" id="cd06267">
    <property type="entry name" value="PBP1_LacI_sugar_binding-like"/>
    <property type="match status" value="1"/>
</dbReference>
<dbReference type="PROSITE" id="PS50932">
    <property type="entry name" value="HTH_LACI_2"/>
    <property type="match status" value="1"/>
</dbReference>
<dbReference type="RefSeq" id="WP_145080338.1">
    <property type="nucleotide sequence ID" value="NZ_CP036425.1"/>
</dbReference>
<accession>A0A517YYG2</accession>
<dbReference type="Gene3D" id="3.40.50.2300">
    <property type="match status" value="2"/>
</dbReference>
<gene>
    <name evidence="5" type="primary">degA</name>
    <name evidence="5" type="ORF">KS4_33460</name>
</gene>
<keyword evidence="3" id="KW-0804">Transcription</keyword>
<dbReference type="Gene3D" id="1.10.260.40">
    <property type="entry name" value="lambda repressor-like DNA-binding domains"/>
    <property type="match status" value="1"/>
</dbReference>
<protein>
    <submittedName>
        <fullName evidence="5">HTH-type transcriptional regulator DegA</fullName>
    </submittedName>
</protein>
<dbReference type="AlphaFoldDB" id="A0A517YYG2"/>
<dbReference type="OrthoDB" id="291639at2"/>
<proteinExistence type="predicted"/>
<dbReference type="InterPro" id="IPR028082">
    <property type="entry name" value="Peripla_BP_I"/>
</dbReference>
<dbReference type="EMBL" id="CP036425">
    <property type="protein sequence ID" value="QDU35265.1"/>
    <property type="molecule type" value="Genomic_DNA"/>
</dbReference>
<dbReference type="Pfam" id="PF00356">
    <property type="entry name" value="LacI"/>
    <property type="match status" value="1"/>
</dbReference>
<dbReference type="SUPFAM" id="SSF47413">
    <property type="entry name" value="lambda repressor-like DNA-binding domains"/>
    <property type="match status" value="1"/>
</dbReference>
<dbReference type="PANTHER" id="PTHR30146:SF109">
    <property type="entry name" value="HTH-TYPE TRANSCRIPTIONAL REGULATOR GALS"/>
    <property type="match status" value="1"/>
</dbReference>
<name>A0A517YYG2_9BACT</name>
<evidence type="ECO:0000256" key="3">
    <source>
        <dbReference type="ARBA" id="ARBA00023163"/>
    </source>
</evidence>
<evidence type="ECO:0000313" key="5">
    <source>
        <dbReference type="EMBL" id="QDU35265.1"/>
    </source>
</evidence>
<dbReference type="InterPro" id="IPR000843">
    <property type="entry name" value="HTH_LacI"/>
</dbReference>
<evidence type="ECO:0000259" key="4">
    <source>
        <dbReference type="PROSITE" id="PS50932"/>
    </source>
</evidence>
<evidence type="ECO:0000313" key="6">
    <source>
        <dbReference type="Proteomes" id="UP000317369"/>
    </source>
</evidence>
<organism evidence="5 6">
    <name type="scientific">Poriferisphaera corsica</name>
    <dbReference type="NCBI Taxonomy" id="2528020"/>
    <lineage>
        <taxon>Bacteria</taxon>
        <taxon>Pseudomonadati</taxon>
        <taxon>Planctomycetota</taxon>
        <taxon>Phycisphaerae</taxon>
        <taxon>Phycisphaerales</taxon>
        <taxon>Phycisphaeraceae</taxon>
        <taxon>Poriferisphaera</taxon>
    </lineage>
</organism>
<dbReference type="Proteomes" id="UP000317369">
    <property type="component" value="Chromosome"/>
</dbReference>
<dbReference type="InterPro" id="IPR010982">
    <property type="entry name" value="Lambda_DNA-bd_dom_sf"/>
</dbReference>
<dbReference type="KEGG" id="pcor:KS4_33460"/>
<dbReference type="SMART" id="SM00354">
    <property type="entry name" value="HTH_LACI"/>
    <property type="match status" value="1"/>
</dbReference>
<feature type="domain" description="HTH lacI-type" evidence="4">
    <location>
        <begin position="11"/>
        <end position="64"/>
    </location>
</feature>
<dbReference type="PANTHER" id="PTHR30146">
    <property type="entry name" value="LACI-RELATED TRANSCRIPTIONAL REPRESSOR"/>
    <property type="match status" value="1"/>
</dbReference>
<evidence type="ECO:0000256" key="1">
    <source>
        <dbReference type="ARBA" id="ARBA00023015"/>
    </source>
</evidence>
<dbReference type="SUPFAM" id="SSF53822">
    <property type="entry name" value="Periplasmic binding protein-like I"/>
    <property type="match status" value="1"/>
</dbReference>
<dbReference type="Pfam" id="PF13377">
    <property type="entry name" value="Peripla_BP_3"/>
    <property type="match status" value="1"/>
</dbReference>
<keyword evidence="6" id="KW-1185">Reference proteome</keyword>
<dbReference type="GO" id="GO:0000976">
    <property type="term" value="F:transcription cis-regulatory region binding"/>
    <property type="evidence" value="ECO:0007669"/>
    <property type="project" value="TreeGrafter"/>
</dbReference>
<keyword evidence="1" id="KW-0805">Transcription regulation</keyword>
<dbReference type="GO" id="GO:0003700">
    <property type="term" value="F:DNA-binding transcription factor activity"/>
    <property type="evidence" value="ECO:0007669"/>
    <property type="project" value="TreeGrafter"/>
</dbReference>
<reference evidence="5 6" key="1">
    <citation type="submission" date="2019-02" db="EMBL/GenBank/DDBJ databases">
        <title>Deep-cultivation of Planctomycetes and their phenomic and genomic characterization uncovers novel biology.</title>
        <authorList>
            <person name="Wiegand S."/>
            <person name="Jogler M."/>
            <person name="Boedeker C."/>
            <person name="Pinto D."/>
            <person name="Vollmers J."/>
            <person name="Rivas-Marin E."/>
            <person name="Kohn T."/>
            <person name="Peeters S.H."/>
            <person name="Heuer A."/>
            <person name="Rast P."/>
            <person name="Oberbeckmann S."/>
            <person name="Bunk B."/>
            <person name="Jeske O."/>
            <person name="Meyerdierks A."/>
            <person name="Storesund J.E."/>
            <person name="Kallscheuer N."/>
            <person name="Luecker S."/>
            <person name="Lage O.M."/>
            <person name="Pohl T."/>
            <person name="Merkel B.J."/>
            <person name="Hornburger P."/>
            <person name="Mueller R.-W."/>
            <person name="Bruemmer F."/>
            <person name="Labrenz M."/>
            <person name="Spormann A.M."/>
            <person name="Op den Camp H."/>
            <person name="Overmann J."/>
            <person name="Amann R."/>
            <person name="Jetten M.S.M."/>
            <person name="Mascher T."/>
            <person name="Medema M.H."/>
            <person name="Devos D.P."/>
            <person name="Kaster A.-K."/>
            <person name="Ovreas L."/>
            <person name="Rohde M."/>
            <person name="Galperin M.Y."/>
            <person name="Jogler C."/>
        </authorList>
    </citation>
    <scope>NUCLEOTIDE SEQUENCE [LARGE SCALE GENOMIC DNA]</scope>
    <source>
        <strain evidence="5 6">KS4</strain>
    </source>
</reference>
<dbReference type="InterPro" id="IPR046335">
    <property type="entry name" value="LacI/GalR-like_sensor"/>
</dbReference>
<evidence type="ECO:0000256" key="2">
    <source>
        <dbReference type="ARBA" id="ARBA00023125"/>
    </source>
</evidence>
<keyword evidence="2" id="KW-0238">DNA-binding</keyword>
<sequence>MASKKTQECGSIYDLAKQTGLSTSTISRVLNQRGRISTETRQRVLAAARAAGFRPRAAVRQQTVALVIDRMKYASFGGFVTSIVTHLICELASYDMSVEVYTEDNLDQLGTRFIDGVIALTWDPTSISKLQSLKNVPIILINRPNFPGLSTVATDHKQGGEMVADYLIKHGHERIAFLGEEQDWGAKQRIEGIEETLQKNKITKSNLIIGFTEHQPVYGALKRLLTQKPTAIFLAGEDLTIEAIYVLNSVLNTKIPKDISVVGLESPKVSQFVQPPLTSLAQPLHNLASETLNLLRDQIEKNSSKPRQMVISNQLVERESVIQI</sequence>
<dbReference type="CDD" id="cd01392">
    <property type="entry name" value="HTH_LacI"/>
    <property type="match status" value="1"/>
</dbReference>